<dbReference type="EMBL" id="BGPR01000001">
    <property type="protein sequence ID" value="GBL72393.1"/>
    <property type="molecule type" value="Genomic_DNA"/>
</dbReference>
<sequence length="97" mass="10933">MWRKRSLATWKGCKALLVIKKPSIRHPGKSYVQATDKKKRQAKKHGDENRQSYRSDGFKRLATNAENATTTRIPNPASRGSTLQECKIQARKGAHSA</sequence>
<dbReference type="AlphaFoldDB" id="A0A4Y1ZY29"/>
<name>A0A4Y1ZY29_ARAVE</name>
<protein>
    <submittedName>
        <fullName evidence="2">Uncharacterized protein</fullName>
    </submittedName>
</protein>
<dbReference type="Proteomes" id="UP000499080">
    <property type="component" value="Unassembled WGS sequence"/>
</dbReference>
<evidence type="ECO:0000313" key="3">
    <source>
        <dbReference type="Proteomes" id="UP000499080"/>
    </source>
</evidence>
<feature type="region of interest" description="Disordered" evidence="1">
    <location>
        <begin position="24"/>
        <end position="97"/>
    </location>
</feature>
<evidence type="ECO:0000313" key="2">
    <source>
        <dbReference type="EMBL" id="GBL72393.1"/>
    </source>
</evidence>
<feature type="compositionally biased region" description="Basic and acidic residues" evidence="1">
    <location>
        <begin position="44"/>
        <end position="59"/>
    </location>
</feature>
<accession>A0A4Y1ZY29</accession>
<feature type="compositionally biased region" description="Polar residues" evidence="1">
    <location>
        <begin position="64"/>
        <end position="84"/>
    </location>
</feature>
<gene>
    <name evidence="2" type="ORF">AVEN_115322_1</name>
</gene>
<keyword evidence="3" id="KW-1185">Reference proteome</keyword>
<proteinExistence type="predicted"/>
<evidence type="ECO:0000256" key="1">
    <source>
        <dbReference type="SAM" id="MobiDB-lite"/>
    </source>
</evidence>
<organism evidence="2 3">
    <name type="scientific">Araneus ventricosus</name>
    <name type="common">Orbweaver spider</name>
    <name type="synonym">Epeira ventricosa</name>
    <dbReference type="NCBI Taxonomy" id="182803"/>
    <lineage>
        <taxon>Eukaryota</taxon>
        <taxon>Metazoa</taxon>
        <taxon>Ecdysozoa</taxon>
        <taxon>Arthropoda</taxon>
        <taxon>Chelicerata</taxon>
        <taxon>Arachnida</taxon>
        <taxon>Araneae</taxon>
        <taxon>Araneomorphae</taxon>
        <taxon>Entelegynae</taxon>
        <taxon>Araneoidea</taxon>
        <taxon>Araneidae</taxon>
        <taxon>Araneus</taxon>
    </lineage>
</organism>
<reference evidence="2 3" key="1">
    <citation type="journal article" date="2019" name="Sci. Rep.">
        <title>Orb-weaving spider Araneus ventricosus genome elucidates the spidroin gene catalogue.</title>
        <authorList>
            <person name="Kono N."/>
            <person name="Nakamura H."/>
            <person name="Ohtoshi R."/>
            <person name="Moran D.A.P."/>
            <person name="Shinohara A."/>
            <person name="Yoshida Y."/>
            <person name="Fujiwara M."/>
            <person name="Mori M."/>
            <person name="Tomita M."/>
            <person name="Arakawa K."/>
        </authorList>
    </citation>
    <scope>NUCLEOTIDE SEQUENCE [LARGE SCALE GENOMIC DNA]</scope>
</reference>
<comment type="caution">
    <text evidence="2">The sequence shown here is derived from an EMBL/GenBank/DDBJ whole genome shotgun (WGS) entry which is preliminary data.</text>
</comment>